<organism evidence="1">
    <name type="scientific">Arundo donax</name>
    <name type="common">Giant reed</name>
    <name type="synonym">Donax arundinaceus</name>
    <dbReference type="NCBI Taxonomy" id="35708"/>
    <lineage>
        <taxon>Eukaryota</taxon>
        <taxon>Viridiplantae</taxon>
        <taxon>Streptophyta</taxon>
        <taxon>Embryophyta</taxon>
        <taxon>Tracheophyta</taxon>
        <taxon>Spermatophyta</taxon>
        <taxon>Magnoliopsida</taxon>
        <taxon>Liliopsida</taxon>
        <taxon>Poales</taxon>
        <taxon>Poaceae</taxon>
        <taxon>PACMAD clade</taxon>
        <taxon>Arundinoideae</taxon>
        <taxon>Arundineae</taxon>
        <taxon>Arundo</taxon>
    </lineage>
</organism>
<reference evidence="1" key="1">
    <citation type="submission" date="2014-09" db="EMBL/GenBank/DDBJ databases">
        <authorList>
            <person name="Magalhaes I.L.F."/>
            <person name="Oliveira U."/>
            <person name="Santos F.R."/>
            <person name="Vidigal T.H.D.A."/>
            <person name="Brescovit A.D."/>
            <person name="Santos A.J."/>
        </authorList>
    </citation>
    <scope>NUCLEOTIDE SEQUENCE</scope>
    <source>
        <tissue evidence="1">Shoot tissue taken approximately 20 cm above the soil surface</tissue>
    </source>
</reference>
<reference evidence="1" key="2">
    <citation type="journal article" date="2015" name="Data Brief">
        <title>Shoot transcriptome of the giant reed, Arundo donax.</title>
        <authorList>
            <person name="Barrero R.A."/>
            <person name="Guerrero F.D."/>
            <person name="Moolhuijzen P."/>
            <person name="Goolsby J.A."/>
            <person name="Tidwell J."/>
            <person name="Bellgard S.E."/>
            <person name="Bellgard M.I."/>
        </authorList>
    </citation>
    <scope>NUCLEOTIDE SEQUENCE</scope>
    <source>
        <tissue evidence="1">Shoot tissue taken approximately 20 cm above the soil surface</tissue>
    </source>
</reference>
<accession>A0A0A8ZJK8</accession>
<sequence>MITIYVVHVLIARTRRSFQT</sequence>
<dbReference type="AlphaFoldDB" id="A0A0A8ZJK8"/>
<evidence type="ECO:0000313" key="1">
    <source>
        <dbReference type="EMBL" id="JAD37878.1"/>
    </source>
</evidence>
<protein>
    <submittedName>
        <fullName evidence="1">Uncharacterized protein</fullName>
    </submittedName>
</protein>
<proteinExistence type="predicted"/>
<name>A0A0A8ZJK8_ARUDO</name>
<dbReference type="EMBL" id="GBRH01260017">
    <property type="protein sequence ID" value="JAD37878.1"/>
    <property type="molecule type" value="Transcribed_RNA"/>
</dbReference>